<dbReference type="Proteomes" id="UP000494172">
    <property type="component" value="Unassembled WGS sequence"/>
</dbReference>
<accession>A0A9Q9UTP8</accession>
<proteinExistence type="predicted"/>
<evidence type="ECO:0000313" key="2">
    <source>
        <dbReference type="Proteomes" id="UP000494172"/>
    </source>
</evidence>
<sequence>MSGRRARRRRDRRSSPRLHIFVSMASSCFEFLSEISTIPSGHHRSAYRRLFTRDGTDASPRPIGATSHAAVRAELSLYKFANGRRMDSLTDSLPIPAPLKARPPPNVIGPLIETAQCGRARHASPPYTKRLIDTCLQGMSVLDSASRSLPLSILLLRPRRRHRLEHAWRMACRHRRETGHEQERPVEVNSTRWFWRHRAVPAV</sequence>
<evidence type="ECO:0000313" key="1">
    <source>
        <dbReference type="EMBL" id="VWC19432.1"/>
    </source>
</evidence>
<dbReference type="EMBL" id="CABVPX010000030">
    <property type="protein sequence ID" value="VWC19432.1"/>
    <property type="molecule type" value="Genomic_DNA"/>
</dbReference>
<name>A0A9Q9UTP8_9BURK</name>
<gene>
    <name evidence="1" type="ORF">BAR24066_05724</name>
</gene>
<dbReference type="PROSITE" id="PS51257">
    <property type="entry name" value="PROKAR_LIPOPROTEIN"/>
    <property type="match status" value="1"/>
</dbReference>
<reference evidence="1 2" key="1">
    <citation type="submission" date="2019-09" db="EMBL/GenBank/DDBJ databases">
        <authorList>
            <person name="Depoorter E."/>
        </authorList>
    </citation>
    <scope>NUCLEOTIDE SEQUENCE [LARGE SCALE GENOMIC DNA]</scope>
    <source>
        <strain evidence="1">LMG 24066</strain>
    </source>
</reference>
<dbReference type="AlphaFoldDB" id="A0A9Q9UTP8"/>
<comment type="caution">
    <text evidence="1">The sequence shown here is derived from an EMBL/GenBank/DDBJ whole genome shotgun (WGS) entry which is preliminary data.</text>
</comment>
<organism evidence="1 2">
    <name type="scientific">Burkholderia arboris</name>
    <dbReference type="NCBI Taxonomy" id="488730"/>
    <lineage>
        <taxon>Bacteria</taxon>
        <taxon>Pseudomonadati</taxon>
        <taxon>Pseudomonadota</taxon>
        <taxon>Betaproteobacteria</taxon>
        <taxon>Burkholderiales</taxon>
        <taxon>Burkholderiaceae</taxon>
        <taxon>Burkholderia</taxon>
        <taxon>Burkholderia cepacia complex</taxon>
    </lineage>
</organism>
<protein>
    <submittedName>
        <fullName evidence="1">Uncharacterized protein</fullName>
    </submittedName>
</protein>